<dbReference type="EMBL" id="AP012029">
    <property type="protein sequence ID" value="BAJ62553.1"/>
    <property type="molecule type" value="Genomic_DNA"/>
</dbReference>
<reference evidence="2 3" key="1">
    <citation type="submission" date="2010-12" db="EMBL/GenBank/DDBJ databases">
        <title>Whole genome sequence of Anaerolinea thermophila UNI-1.</title>
        <authorList>
            <person name="Narita-Yamada S."/>
            <person name="Kishi E."/>
            <person name="Watanabe Y."/>
            <person name="Takasaki K."/>
            <person name="Ankai A."/>
            <person name="Oguchi A."/>
            <person name="Fukui S."/>
            <person name="Takahashi M."/>
            <person name="Yashiro I."/>
            <person name="Hosoyama A."/>
            <person name="Sekiguchi Y."/>
            <person name="Hanada S."/>
            <person name="Fujita N."/>
        </authorList>
    </citation>
    <scope>NUCLEOTIDE SEQUENCE [LARGE SCALE GENOMIC DNA]</scope>
    <source>
        <strain evidence="3">DSM 14523 / JCM 11388 / NBRC 100420 / UNI-1</strain>
    </source>
</reference>
<dbReference type="KEGG" id="atm:ANT_05190"/>
<dbReference type="AlphaFoldDB" id="E8N108"/>
<evidence type="ECO:0000256" key="1">
    <source>
        <dbReference type="SAM" id="Coils"/>
    </source>
</evidence>
<organism evidence="2 3">
    <name type="scientific">Anaerolinea thermophila (strain DSM 14523 / JCM 11388 / NBRC 100420 / UNI-1)</name>
    <dbReference type="NCBI Taxonomy" id="926569"/>
    <lineage>
        <taxon>Bacteria</taxon>
        <taxon>Bacillati</taxon>
        <taxon>Chloroflexota</taxon>
        <taxon>Anaerolineae</taxon>
        <taxon>Anaerolineales</taxon>
        <taxon>Anaerolineaceae</taxon>
        <taxon>Anaerolinea</taxon>
    </lineage>
</organism>
<keyword evidence="1" id="KW-0175">Coiled coil</keyword>
<feature type="coiled-coil region" evidence="1">
    <location>
        <begin position="29"/>
        <end position="56"/>
    </location>
</feature>
<dbReference type="HOGENOM" id="CLU_2986459_0_0_0"/>
<keyword evidence="3" id="KW-1185">Reference proteome</keyword>
<dbReference type="RefSeq" id="WP_013558949.1">
    <property type="nucleotide sequence ID" value="NC_014960.1"/>
</dbReference>
<proteinExistence type="predicted"/>
<accession>E8N108</accession>
<dbReference type="InParanoid" id="E8N108"/>
<protein>
    <submittedName>
        <fullName evidence="2">Uncharacterized protein</fullName>
    </submittedName>
</protein>
<sequence length="57" mass="6250">MSDCACGGSCGCGHHTEESTVYLTREEYIARLEQYLLDLKAEIAAVEAELAELRQTA</sequence>
<evidence type="ECO:0000313" key="3">
    <source>
        <dbReference type="Proteomes" id="UP000008922"/>
    </source>
</evidence>
<evidence type="ECO:0000313" key="2">
    <source>
        <dbReference type="EMBL" id="BAJ62553.1"/>
    </source>
</evidence>
<name>E8N108_ANATU</name>
<dbReference type="Proteomes" id="UP000008922">
    <property type="component" value="Chromosome"/>
</dbReference>
<gene>
    <name evidence="2" type="ordered locus">ANT_05190</name>
</gene>